<dbReference type="Pfam" id="PF07920">
    <property type="entry name" value="DUF1684"/>
    <property type="match status" value="1"/>
</dbReference>
<organism evidence="3">
    <name type="scientific">mine drainage metagenome</name>
    <dbReference type="NCBI Taxonomy" id="410659"/>
    <lineage>
        <taxon>unclassified sequences</taxon>
        <taxon>metagenomes</taxon>
        <taxon>ecological metagenomes</taxon>
    </lineage>
</organism>
<reference evidence="3" key="1">
    <citation type="submission" date="2009-10" db="EMBL/GenBank/DDBJ databases">
        <title>Diversity of trophic interactions inside an arsenic-rich microbial ecosystem.</title>
        <authorList>
            <person name="Bertin P.N."/>
            <person name="Heinrich-Salmeron A."/>
            <person name="Pelletier E."/>
            <person name="Goulhen-Chollet F."/>
            <person name="Arsene-Ploetze F."/>
            <person name="Gallien S."/>
            <person name="Calteau A."/>
            <person name="Vallenet D."/>
            <person name="Casiot C."/>
            <person name="Chane-Woon-Ming B."/>
            <person name="Giloteaux L."/>
            <person name="Barakat M."/>
            <person name="Bonnefoy V."/>
            <person name="Bruneel O."/>
            <person name="Chandler M."/>
            <person name="Cleiss J."/>
            <person name="Duran R."/>
            <person name="Elbaz-Poulichet F."/>
            <person name="Fonknechten N."/>
            <person name="Lauga B."/>
            <person name="Mornico D."/>
            <person name="Ortet P."/>
            <person name="Schaeffer C."/>
            <person name="Siguier P."/>
            <person name="Alexander Thil Smith A."/>
            <person name="Van Dorsselaer A."/>
            <person name="Weissenbach J."/>
            <person name="Medigue C."/>
            <person name="Le Paslier D."/>
        </authorList>
    </citation>
    <scope>NUCLEOTIDE SEQUENCE</scope>
</reference>
<keyword evidence="2" id="KW-1133">Transmembrane helix</keyword>
<gene>
    <name evidence="3" type="ORF">CARN6_0426</name>
</gene>
<dbReference type="EMBL" id="CABQ01000065">
    <property type="protein sequence ID" value="CBI07112.1"/>
    <property type="molecule type" value="Genomic_DNA"/>
</dbReference>
<feature type="region of interest" description="Disordered" evidence="1">
    <location>
        <begin position="57"/>
        <end position="78"/>
    </location>
</feature>
<accession>E6QIP6</accession>
<evidence type="ECO:0000256" key="1">
    <source>
        <dbReference type="SAM" id="MobiDB-lite"/>
    </source>
</evidence>
<feature type="compositionally biased region" description="Low complexity" evidence="1">
    <location>
        <begin position="12"/>
        <end position="22"/>
    </location>
</feature>
<feature type="compositionally biased region" description="Polar residues" evidence="1">
    <location>
        <begin position="1"/>
        <end position="11"/>
    </location>
</feature>
<feature type="transmembrane region" description="Helical" evidence="2">
    <location>
        <begin position="35"/>
        <end position="56"/>
    </location>
</feature>
<evidence type="ECO:0008006" key="4">
    <source>
        <dbReference type="Google" id="ProtNLM"/>
    </source>
</evidence>
<name>E6QIP6_9ZZZZ</name>
<sequence length="359" mass="39094">MRNKADNQLAQTTRPTTETTKNTGRRPIRGTQNPLASSALLAALAILGTSLLAIPATSSRAETHPRRQPPQAENSTEQWRAELARWRQAHADHISAPDGWLSLVALDWLKPGTNTVGHANDNSIPLLGNAPEHLAVIDVEASSLVLQAPAGGFPPALRINGKPVTPGVIYADDATPPDTSSTLTDQNLELLALHRGDRYALRIKDATSPARLAFRGLNWYPPNPAFRITARWIPFPPGHTAQIPTVIGTTLKLPAPGLAEFTLKGKTIQLEPVLEEPGATQLFFILRDATSHSTTYQASRFLYTNLPDHGLDQPGSVVLDFNRLENPPCAYTPYATCPLPPFENRLPIALEAGEKRYRP</sequence>
<dbReference type="PANTHER" id="PTHR41913:SF1">
    <property type="entry name" value="DUF1684 DOMAIN-CONTAINING PROTEIN"/>
    <property type="match status" value="1"/>
</dbReference>
<evidence type="ECO:0000313" key="3">
    <source>
        <dbReference type="EMBL" id="CBI07112.1"/>
    </source>
</evidence>
<evidence type="ECO:0000256" key="2">
    <source>
        <dbReference type="SAM" id="Phobius"/>
    </source>
</evidence>
<dbReference type="PANTHER" id="PTHR41913">
    <property type="entry name" value="DUF1684 DOMAIN-CONTAINING PROTEIN"/>
    <property type="match status" value="1"/>
</dbReference>
<proteinExistence type="predicted"/>
<dbReference type="InterPro" id="IPR012467">
    <property type="entry name" value="DUF1684"/>
</dbReference>
<feature type="region of interest" description="Disordered" evidence="1">
    <location>
        <begin position="1"/>
        <end position="32"/>
    </location>
</feature>
<protein>
    <recommendedName>
        <fullName evidence="4">DUF1684 domain-containing protein</fullName>
    </recommendedName>
</protein>
<keyword evidence="2" id="KW-0472">Membrane</keyword>
<comment type="caution">
    <text evidence="3">The sequence shown here is derived from an EMBL/GenBank/DDBJ whole genome shotgun (WGS) entry which is preliminary data.</text>
</comment>
<dbReference type="AlphaFoldDB" id="E6QIP6"/>
<keyword evidence="2" id="KW-0812">Transmembrane</keyword>